<feature type="compositionally biased region" description="Low complexity" evidence="6">
    <location>
        <begin position="34"/>
        <end position="50"/>
    </location>
</feature>
<dbReference type="RefSeq" id="WP_167933861.1">
    <property type="nucleotide sequence ID" value="NZ_JAAVJB010000102.1"/>
</dbReference>
<dbReference type="Proteomes" id="UP000746503">
    <property type="component" value="Unassembled WGS sequence"/>
</dbReference>
<dbReference type="InterPro" id="IPR037187">
    <property type="entry name" value="DnaK_N"/>
</dbReference>
<dbReference type="SUPFAM" id="SSF109635">
    <property type="entry name" value="DnaK suppressor protein DksA, alpha-hairpin domain"/>
    <property type="match status" value="1"/>
</dbReference>
<dbReference type="PANTHER" id="PTHR33823">
    <property type="entry name" value="RNA POLYMERASE-BINDING TRANSCRIPTION FACTOR DKSA-RELATED"/>
    <property type="match status" value="1"/>
</dbReference>
<evidence type="ECO:0000256" key="4">
    <source>
        <dbReference type="PROSITE-ProRule" id="PRU00510"/>
    </source>
</evidence>
<reference evidence="8 9" key="1">
    <citation type="submission" date="2020-03" db="EMBL/GenBank/DDBJ databases">
        <title>Draft genome of Streptomyces sp. ventii, isolated from the Axial Seamount in the Pacific Ocean, and resequencing of the two type strains Streptomyces lonarensis strain NCL 716 and Streptomyces bohaiensis strain 11A07.</title>
        <authorList>
            <person name="Loughran R.M."/>
            <person name="Pfannmuller K.M."/>
            <person name="Wasson B.J."/>
            <person name="Deadmond M.C."/>
            <person name="Paddock B.E."/>
            <person name="Koyack M.J."/>
            <person name="Gallegos D.A."/>
            <person name="Mitchell E.A."/>
            <person name="Ushijima B."/>
            <person name="Saw J.H."/>
            <person name="Mcphail K.L."/>
            <person name="Videau P."/>
        </authorList>
    </citation>
    <scope>NUCLEOTIDE SEQUENCE [LARGE SCALE GENOMIC DNA]</scope>
    <source>
        <strain evidence="9">5675061</strain>
    </source>
</reference>
<protein>
    <submittedName>
        <fullName evidence="8">DNA-binding protein</fullName>
    </submittedName>
</protein>
<feature type="compositionally biased region" description="Basic residues" evidence="6">
    <location>
        <begin position="120"/>
        <end position="129"/>
    </location>
</feature>
<dbReference type="PANTHER" id="PTHR33823:SF2">
    <property type="entry name" value="RNA POLYMERASE-BINDING TRANSCRIPTION FACTOR DKSA"/>
    <property type="match status" value="1"/>
</dbReference>
<feature type="coiled-coil region" evidence="5">
    <location>
        <begin position="201"/>
        <end position="235"/>
    </location>
</feature>
<keyword evidence="1" id="KW-0479">Metal-binding</keyword>
<dbReference type="InterPro" id="IPR020458">
    <property type="entry name" value="Znf_DskA_TraR_CS"/>
</dbReference>
<evidence type="ECO:0000256" key="1">
    <source>
        <dbReference type="ARBA" id="ARBA00022723"/>
    </source>
</evidence>
<keyword evidence="8" id="KW-0238">DNA-binding</keyword>
<dbReference type="SUPFAM" id="SSF57716">
    <property type="entry name" value="Glucocorticoid receptor-like (DNA-binding domain)"/>
    <property type="match status" value="1"/>
</dbReference>
<evidence type="ECO:0000256" key="6">
    <source>
        <dbReference type="SAM" id="MobiDB-lite"/>
    </source>
</evidence>
<comment type="caution">
    <text evidence="8">The sequence shown here is derived from an EMBL/GenBank/DDBJ whole genome shotgun (WGS) entry which is preliminary data.</text>
</comment>
<dbReference type="InterPro" id="IPR000962">
    <property type="entry name" value="Znf_DskA_TraR"/>
</dbReference>
<organism evidence="8 9">
    <name type="scientific">Streptomyces spiramenti</name>
    <dbReference type="NCBI Taxonomy" id="2720606"/>
    <lineage>
        <taxon>Bacteria</taxon>
        <taxon>Bacillati</taxon>
        <taxon>Actinomycetota</taxon>
        <taxon>Actinomycetes</taxon>
        <taxon>Kitasatosporales</taxon>
        <taxon>Streptomycetaceae</taxon>
        <taxon>Streptomyces</taxon>
    </lineage>
</organism>
<sequence length="318" mass="32035">MVAHDDSAARRAVAKKAAKKASGTGRPVASAGGSATAAERSQARRATARAAADHDAAGGEAPPAGGQPDEGGRSTAGRATKKASAKRTAGQQSAARGGAARVAAPAAKPATKRAGTSTRKSAKPPKGAKGRVAAEAGPDAADGGVGTRTGRDADGAPAGQTGADQVAAEKTTASESGEPAPEGAIDPADLAVRPGEDPWTAAEVEEARTELTSDAARLREEIDATQQALTGLMRDSGDGAGDDQADVGTKNVTREHEMALAGNSREMLRQTGRALARLEAGTYGLCENCGQPIGKARMQAFPRATLCVACKQRLERRS</sequence>
<dbReference type="Pfam" id="PF01258">
    <property type="entry name" value="zf-dskA_traR"/>
    <property type="match status" value="1"/>
</dbReference>
<gene>
    <name evidence="8" type="ORF">HCJ92_13735</name>
</gene>
<evidence type="ECO:0000256" key="5">
    <source>
        <dbReference type="SAM" id="Coils"/>
    </source>
</evidence>
<feature type="zinc finger region" description="dksA C4-type" evidence="4">
    <location>
        <begin position="286"/>
        <end position="310"/>
    </location>
</feature>
<name>A0ABX1APK8_9ACTN</name>
<feature type="compositionally biased region" description="Low complexity" evidence="6">
    <location>
        <begin position="58"/>
        <end position="67"/>
    </location>
</feature>
<evidence type="ECO:0000256" key="3">
    <source>
        <dbReference type="ARBA" id="ARBA00022833"/>
    </source>
</evidence>
<evidence type="ECO:0000259" key="7">
    <source>
        <dbReference type="Pfam" id="PF01258"/>
    </source>
</evidence>
<dbReference type="Gene3D" id="1.20.120.910">
    <property type="entry name" value="DksA, coiled-coil domain"/>
    <property type="match status" value="1"/>
</dbReference>
<dbReference type="GO" id="GO:0003677">
    <property type="term" value="F:DNA binding"/>
    <property type="evidence" value="ECO:0007669"/>
    <property type="project" value="UniProtKB-KW"/>
</dbReference>
<evidence type="ECO:0000313" key="8">
    <source>
        <dbReference type="EMBL" id="NJP67333.1"/>
    </source>
</evidence>
<keyword evidence="5" id="KW-0175">Coiled coil</keyword>
<feature type="compositionally biased region" description="Low complexity" evidence="6">
    <location>
        <begin position="86"/>
        <end position="115"/>
    </location>
</feature>
<dbReference type="PROSITE" id="PS51128">
    <property type="entry name" value="ZF_DKSA_2"/>
    <property type="match status" value="1"/>
</dbReference>
<keyword evidence="2" id="KW-0863">Zinc-finger</keyword>
<evidence type="ECO:0000313" key="9">
    <source>
        <dbReference type="Proteomes" id="UP000746503"/>
    </source>
</evidence>
<keyword evidence="3" id="KW-0862">Zinc</keyword>
<evidence type="ECO:0000256" key="2">
    <source>
        <dbReference type="ARBA" id="ARBA00022771"/>
    </source>
</evidence>
<accession>A0ABX1APK8</accession>
<dbReference type="EMBL" id="JAAVJB010000102">
    <property type="protein sequence ID" value="NJP67333.1"/>
    <property type="molecule type" value="Genomic_DNA"/>
</dbReference>
<feature type="region of interest" description="Disordered" evidence="6">
    <location>
        <begin position="1"/>
        <end position="199"/>
    </location>
</feature>
<keyword evidence="9" id="KW-1185">Reference proteome</keyword>
<dbReference type="PROSITE" id="PS01102">
    <property type="entry name" value="ZF_DKSA_1"/>
    <property type="match status" value="1"/>
</dbReference>
<feature type="compositionally biased region" description="Low complexity" evidence="6">
    <location>
        <begin position="130"/>
        <end position="142"/>
    </location>
</feature>
<feature type="domain" description="Zinc finger DksA/TraR C4-type" evidence="7">
    <location>
        <begin position="281"/>
        <end position="316"/>
    </location>
</feature>
<proteinExistence type="predicted"/>